<dbReference type="InterPro" id="IPR034154">
    <property type="entry name" value="TOPRIM_DnaG/twinkle"/>
</dbReference>
<proteinExistence type="predicted"/>
<organism evidence="1">
    <name type="scientific">uncultured Caudovirales phage</name>
    <dbReference type="NCBI Taxonomy" id="2100421"/>
    <lineage>
        <taxon>Viruses</taxon>
        <taxon>Duplodnaviria</taxon>
        <taxon>Heunggongvirae</taxon>
        <taxon>Uroviricota</taxon>
        <taxon>Caudoviricetes</taxon>
        <taxon>Peduoviridae</taxon>
        <taxon>Maltschvirus</taxon>
        <taxon>Maltschvirus maltsch</taxon>
    </lineage>
</organism>
<sequence>MKSTSPITQKVLDKLDVVRETSAGWQARCPCRDDDSNPSLSVAEGVSGNVVMFCHRGASACTFEEICKSIGMSMPELMGEKTEDQKPKQNQLKFVKSYDYVDEDGKLLFQKVRYVDEYGKKTFRQRKPLAGGQWAYSLGDVPKVLYNLPAVLKAKENNYSIWLVEGEKDADTLIGQGVVATTMPGGAGKWLDIHTEALRGAHVEIIADNDEPGREHARLVYGHLLKAGCEVSIWISPVAKDITEHISHDGQDIYTLEFLDPNEVEASYEVENTEIEETEPEELITKEEEALEKVLSMLQRDDMSVKQKILRVGSLLDSVSSEKPLDVGRLVSWTDFIEESEDDTYDWLIPNLLERGERVIVVAAEGVGKTMLARQVALLSACGIHPFTYQEMKPLKTLTVDLENPERIIRRASRKIILQAMHRSKIKKPLSELYTKPAGLDLLKSSDRALLEEQIEKTQPELLVMGPLYKSFVDPGGRTSEAIAVEVAKYLDSIRAIYGCALWLEHHAPLGTTMTTRDLRPFGSAVWSRWPEFGLSITPDMVSGMPYVYDLKHFRGARDEREWPTKITRGKIFPFEVLEYSKITL</sequence>
<dbReference type="SUPFAM" id="SSF52540">
    <property type="entry name" value="P-loop containing nucleoside triphosphate hydrolases"/>
    <property type="match status" value="1"/>
</dbReference>
<dbReference type="Pfam" id="PF13481">
    <property type="entry name" value="AAA_25"/>
    <property type="match status" value="1"/>
</dbReference>
<evidence type="ECO:0000313" key="1">
    <source>
        <dbReference type="EMBL" id="CAB4156647.1"/>
    </source>
</evidence>
<dbReference type="Gene3D" id="3.40.50.300">
    <property type="entry name" value="P-loop containing nucleotide triphosphate hydrolases"/>
    <property type="match status" value="1"/>
</dbReference>
<dbReference type="CDD" id="cd01029">
    <property type="entry name" value="TOPRIM_primases"/>
    <property type="match status" value="1"/>
</dbReference>
<reference evidence="1" key="1">
    <citation type="submission" date="2020-04" db="EMBL/GenBank/DDBJ databases">
        <authorList>
            <person name="Chiriac C."/>
            <person name="Salcher M."/>
            <person name="Ghai R."/>
            <person name="Kavagutti S V."/>
        </authorList>
    </citation>
    <scope>NUCLEOTIDE SEQUENCE</scope>
</reference>
<protein>
    <submittedName>
        <fullName evidence="1">Archaeal primase DnaG/twinkle, TOPRIM domain</fullName>
    </submittedName>
</protein>
<dbReference type="Gene3D" id="3.40.1360.10">
    <property type="match status" value="1"/>
</dbReference>
<accession>A0A6J5NCT7</accession>
<dbReference type="InterPro" id="IPR027417">
    <property type="entry name" value="P-loop_NTPase"/>
</dbReference>
<name>A0A6J5NCT7_9CAUD</name>
<gene>
    <name evidence="1" type="ORF">UFOVP658_93</name>
</gene>
<dbReference type="SUPFAM" id="SSF56731">
    <property type="entry name" value="DNA primase core"/>
    <property type="match status" value="1"/>
</dbReference>
<dbReference type="EMBL" id="LR796639">
    <property type="protein sequence ID" value="CAB4156647.1"/>
    <property type="molecule type" value="Genomic_DNA"/>
</dbReference>